<feature type="compositionally biased region" description="Low complexity" evidence="14">
    <location>
        <begin position="859"/>
        <end position="875"/>
    </location>
</feature>
<evidence type="ECO:0000256" key="13">
    <source>
        <dbReference type="ARBA" id="ARBA00023180"/>
    </source>
</evidence>
<reference evidence="17 18" key="1">
    <citation type="journal article" date="2023" name="Hortic Res">
        <title>Pangenome of water caltrop reveals structural variations and asymmetric subgenome divergence after allopolyploidization.</title>
        <authorList>
            <person name="Zhang X."/>
            <person name="Chen Y."/>
            <person name="Wang L."/>
            <person name="Yuan Y."/>
            <person name="Fang M."/>
            <person name="Shi L."/>
            <person name="Lu R."/>
            <person name="Comes H.P."/>
            <person name="Ma Y."/>
            <person name="Chen Y."/>
            <person name="Huang G."/>
            <person name="Zhou Y."/>
            <person name="Zheng Z."/>
            <person name="Qiu Y."/>
        </authorList>
    </citation>
    <scope>NUCLEOTIDE SEQUENCE [LARGE SCALE GENOMIC DNA]</scope>
    <source>
        <tissue evidence="17">Roots</tissue>
    </source>
</reference>
<dbReference type="SUPFAM" id="SSF56112">
    <property type="entry name" value="Protein kinase-like (PK-like)"/>
    <property type="match status" value="1"/>
</dbReference>
<dbReference type="InterPro" id="IPR001245">
    <property type="entry name" value="Ser-Thr/Tyr_kinase_cat_dom"/>
</dbReference>
<dbReference type="FunFam" id="3.30.200.20:FF:000433">
    <property type="entry name" value="Predicted protein"/>
    <property type="match status" value="1"/>
</dbReference>
<dbReference type="InterPro" id="IPR003591">
    <property type="entry name" value="Leu-rich_rpt_typical-subtyp"/>
</dbReference>
<dbReference type="Proteomes" id="UP001345219">
    <property type="component" value="Chromosome 16"/>
</dbReference>
<evidence type="ECO:0000256" key="11">
    <source>
        <dbReference type="ARBA" id="ARBA00022989"/>
    </source>
</evidence>
<comment type="similarity">
    <text evidence="3">Belongs to the RLP family.</text>
</comment>
<dbReference type="InterPro" id="IPR011009">
    <property type="entry name" value="Kinase-like_dom_sf"/>
</dbReference>
<feature type="transmembrane region" description="Helical" evidence="15">
    <location>
        <begin position="432"/>
        <end position="458"/>
    </location>
</feature>
<dbReference type="InterPro" id="IPR000719">
    <property type="entry name" value="Prot_kinase_dom"/>
</dbReference>
<evidence type="ECO:0000256" key="7">
    <source>
        <dbReference type="ARBA" id="ARBA00022729"/>
    </source>
</evidence>
<evidence type="ECO:0000256" key="9">
    <source>
        <dbReference type="ARBA" id="ARBA00022741"/>
    </source>
</evidence>
<keyword evidence="5" id="KW-0433">Leucine-rich repeat</keyword>
<keyword evidence="11 15" id="KW-1133">Transmembrane helix</keyword>
<comment type="caution">
    <text evidence="17">The sequence shown here is derived from an EMBL/GenBank/DDBJ whole genome shotgun (WGS) entry which is preliminary data.</text>
</comment>
<dbReference type="InterPro" id="IPR055414">
    <property type="entry name" value="LRR_R13L4/SHOC2-like"/>
</dbReference>
<feature type="compositionally biased region" description="Polar residues" evidence="14">
    <location>
        <begin position="880"/>
        <end position="889"/>
    </location>
</feature>
<feature type="region of interest" description="Disordered" evidence="14">
    <location>
        <begin position="859"/>
        <end position="904"/>
    </location>
</feature>
<organism evidence="17 18">
    <name type="scientific">Trapa incisa</name>
    <dbReference type="NCBI Taxonomy" id="236973"/>
    <lineage>
        <taxon>Eukaryota</taxon>
        <taxon>Viridiplantae</taxon>
        <taxon>Streptophyta</taxon>
        <taxon>Embryophyta</taxon>
        <taxon>Tracheophyta</taxon>
        <taxon>Spermatophyta</taxon>
        <taxon>Magnoliopsida</taxon>
        <taxon>eudicotyledons</taxon>
        <taxon>Gunneridae</taxon>
        <taxon>Pentapetalae</taxon>
        <taxon>rosids</taxon>
        <taxon>malvids</taxon>
        <taxon>Myrtales</taxon>
        <taxon>Lythraceae</taxon>
        <taxon>Trapa</taxon>
    </lineage>
</organism>
<dbReference type="PROSITE" id="PS51450">
    <property type="entry name" value="LRR"/>
    <property type="match status" value="1"/>
</dbReference>
<evidence type="ECO:0000259" key="16">
    <source>
        <dbReference type="PROSITE" id="PS50011"/>
    </source>
</evidence>
<evidence type="ECO:0000256" key="10">
    <source>
        <dbReference type="ARBA" id="ARBA00022840"/>
    </source>
</evidence>
<accession>A0AAN7PTA3</accession>
<evidence type="ECO:0000256" key="2">
    <source>
        <dbReference type="ARBA" id="ARBA00004479"/>
    </source>
</evidence>
<evidence type="ECO:0000256" key="14">
    <source>
        <dbReference type="SAM" id="MobiDB-lite"/>
    </source>
</evidence>
<evidence type="ECO:0000256" key="6">
    <source>
        <dbReference type="ARBA" id="ARBA00022692"/>
    </source>
</evidence>
<evidence type="ECO:0000256" key="1">
    <source>
        <dbReference type="ARBA" id="ARBA00004236"/>
    </source>
</evidence>
<dbReference type="InterPro" id="IPR001611">
    <property type="entry name" value="Leu-rich_rpt"/>
</dbReference>
<dbReference type="InterPro" id="IPR013210">
    <property type="entry name" value="LRR_N_plant-typ"/>
</dbReference>
<keyword evidence="4" id="KW-1003">Cell membrane</keyword>
<dbReference type="FunFam" id="1.10.510.10:FF:000448">
    <property type="entry name" value="Putative LRR receptor-like serine/threonine-protein kinase"/>
    <property type="match status" value="1"/>
</dbReference>
<keyword evidence="13" id="KW-0325">Glycoprotein</keyword>
<dbReference type="AlphaFoldDB" id="A0AAN7PTA3"/>
<comment type="subcellular location">
    <subcellularLocation>
        <location evidence="1">Cell membrane</location>
    </subcellularLocation>
    <subcellularLocation>
        <location evidence="2">Membrane</location>
        <topology evidence="2">Single-pass type I membrane protein</topology>
    </subcellularLocation>
</comment>
<dbReference type="InterPro" id="IPR032675">
    <property type="entry name" value="LRR_dom_sf"/>
</dbReference>
<dbReference type="InterPro" id="IPR050647">
    <property type="entry name" value="Plant_LRR-RLKs"/>
</dbReference>
<evidence type="ECO:0000313" key="18">
    <source>
        <dbReference type="Proteomes" id="UP001345219"/>
    </source>
</evidence>
<keyword evidence="10" id="KW-0067">ATP-binding</keyword>
<name>A0AAN7PTA3_9MYRT</name>
<dbReference type="Gene3D" id="3.30.200.20">
    <property type="entry name" value="Phosphorylase Kinase, domain 1"/>
    <property type="match status" value="1"/>
</dbReference>
<dbReference type="Pfam" id="PF23598">
    <property type="entry name" value="LRR_14"/>
    <property type="match status" value="1"/>
</dbReference>
<feature type="compositionally biased region" description="Basic and acidic residues" evidence="14">
    <location>
        <begin position="895"/>
        <end position="904"/>
    </location>
</feature>
<keyword evidence="18" id="KW-1185">Reference proteome</keyword>
<protein>
    <recommendedName>
        <fullName evidence="16">Protein kinase domain-containing protein</fullName>
    </recommendedName>
</protein>
<dbReference type="PANTHER" id="PTHR48056:SF81">
    <property type="entry name" value="RECEPTOR PROTEIN-TYROSINE KINASE CEPR1"/>
    <property type="match status" value="1"/>
</dbReference>
<evidence type="ECO:0000313" key="17">
    <source>
        <dbReference type="EMBL" id="KAK4753466.1"/>
    </source>
</evidence>
<dbReference type="Pfam" id="PF08263">
    <property type="entry name" value="LRRNT_2"/>
    <property type="match status" value="1"/>
</dbReference>
<dbReference type="SMART" id="SM00369">
    <property type="entry name" value="LRR_TYP"/>
    <property type="match status" value="5"/>
</dbReference>
<dbReference type="Gene3D" id="1.10.510.10">
    <property type="entry name" value="Transferase(Phosphotransferase) domain 1"/>
    <property type="match status" value="1"/>
</dbReference>
<dbReference type="SUPFAM" id="SSF52058">
    <property type="entry name" value="L domain-like"/>
    <property type="match status" value="1"/>
</dbReference>
<dbReference type="GO" id="GO:0005524">
    <property type="term" value="F:ATP binding"/>
    <property type="evidence" value="ECO:0007669"/>
    <property type="project" value="UniProtKB-KW"/>
</dbReference>
<evidence type="ECO:0000256" key="3">
    <source>
        <dbReference type="ARBA" id="ARBA00009592"/>
    </source>
</evidence>
<dbReference type="GO" id="GO:0005886">
    <property type="term" value="C:plasma membrane"/>
    <property type="evidence" value="ECO:0007669"/>
    <property type="project" value="UniProtKB-SubCell"/>
</dbReference>
<keyword evidence="12 15" id="KW-0472">Membrane</keyword>
<evidence type="ECO:0000256" key="5">
    <source>
        <dbReference type="ARBA" id="ARBA00022614"/>
    </source>
</evidence>
<evidence type="ECO:0000256" key="4">
    <source>
        <dbReference type="ARBA" id="ARBA00022475"/>
    </source>
</evidence>
<feature type="domain" description="Protein kinase" evidence="16">
    <location>
        <begin position="520"/>
        <end position="830"/>
    </location>
</feature>
<proteinExistence type="inferred from homology"/>
<evidence type="ECO:0000256" key="8">
    <source>
        <dbReference type="ARBA" id="ARBA00022737"/>
    </source>
</evidence>
<sequence>MEVIRRRVRASFFSLDSLAIFFFLLLFFLVERAASQQQHLLSNVELSALYQLRSSLGLQARFWPIKGNPCTNWTGVTCNNSRVTGINISGFRRTRLGRLSPQFSVDALANLTHLSSFNASGFLLPGPIPDWLGFTVGVLRILDLRSCSIPGAIPGSLGSLTKLKSLYLSDNNLTGNIDSNLGKLSELSVLSLSGNLLTGSIPEELSMLGNLTVLDLSSNFITGTIPPILGSISGLQVLNLSDNSLTASVPAQLSNLSHLTALDLSQNSVSGPLPAKLSGLMNLQDVRIGNNSLQGPFPESIFSGLVRLKYLDVSGNSFTGELPRISSWGSANLSNVSFYFSNNMFYGTLNLSSSLDFLDSLDLSGNYFQGNVTGSVASYVNVKLDNNCLQNIMMKRRSLSDCQQFYSQRNLSFYGFEDSETFVPFEATSRRWVYILVGIGSGMGLLLLLLLIIIFVIVRLRREGGGGDSGQRGRNADASPVPEGQLQAVIIPKLMEPFTLSAILPFGFSYDQLVQATCGFDKANLIKNGHSGDLYVGVGLLAGSQSPVVIKRVLTSTDPEGPYLSNREESYAVELEIFSRTSSTRLVPLLGHCLEKENEKFLVYKYMPNRDLESSFYKVTKSAGEGKTTIRSLDWITRSKIAIGAAEGLAYLHHECSPPLVHRDVQASSILLDDKFEVRLGSLSEAHVQEGDPHHNNVIARLLRKSQTSEAGPSGSSTTDTCAYDVFCFGKVLLELVTGNIGISGTDDAIWREWFEQTLSYIRGYDKEMVMKIIDPSLIVDEDLMEEVWAMAIVARSCLNPKPWKRPPMKYVLRALENPLKVARRDHSFGSSLKLLSKNSNSSTRSWSATFFRSWQQNNSSSGSAQMSGQSNSGGLRNSGGVTSHSSGAGNDFPSGDRKLSSEA</sequence>
<keyword evidence="7" id="KW-0732">Signal</keyword>
<keyword evidence="9" id="KW-0547">Nucleotide-binding</keyword>
<evidence type="ECO:0000256" key="12">
    <source>
        <dbReference type="ARBA" id="ARBA00023136"/>
    </source>
</evidence>
<dbReference type="PROSITE" id="PS50011">
    <property type="entry name" value="PROTEIN_KINASE_DOM"/>
    <property type="match status" value="1"/>
</dbReference>
<dbReference type="FunFam" id="3.80.10.10:FF:000383">
    <property type="entry name" value="Leucine-rich repeat receptor protein kinase EMS1"/>
    <property type="match status" value="1"/>
</dbReference>
<keyword evidence="8" id="KW-0677">Repeat</keyword>
<dbReference type="PANTHER" id="PTHR48056">
    <property type="entry name" value="LRR RECEPTOR-LIKE SERINE/THREONINE-PROTEIN KINASE-RELATED"/>
    <property type="match status" value="1"/>
</dbReference>
<gene>
    <name evidence="17" type="ORF">SAY87_022264</name>
</gene>
<dbReference type="Pfam" id="PF07714">
    <property type="entry name" value="PK_Tyr_Ser-Thr"/>
    <property type="match status" value="1"/>
</dbReference>
<dbReference type="Gene3D" id="3.80.10.10">
    <property type="entry name" value="Ribonuclease Inhibitor"/>
    <property type="match status" value="3"/>
</dbReference>
<dbReference type="FunFam" id="3.80.10.10:FF:000041">
    <property type="entry name" value="LRR receptor-like serine/threonine-protein kinase ERECTA"/>
    <property type="match status" value="1"/>
</dbReference>
<dbReference type="SMART" id="SM00365">
    <property type="entry name" value="LRR_SD22"/>
    <property type="match status" value="5"/>
</dbReference>
<dbReference type="EMBL" id="JAXIOK010000016">
    <property type="protein sequence ID" value="KAK4753466.1"/>
    <property type="molecule type" value="Genomic_DNA"/>
</dbReference>
<keyword evidence="6 15" id="KW-0812">Transmembrane</keyword>
<dbReference type="GO" id="GO:0004674">
    <property type="term" value="F:protein serine/threonine kinase activity"/>
    <property type="evidence" value="ECO:0007669"/>
    <property type="project" value="UniProtKB-EC"/>
</dbReference>
<evidence type="ECO:0000256" key="15">
    <source>
        <dbReference type="SAM" id="Phobius"/>
    </source>
</evidence>